<keyword evidence="4" id="KW-1185">Reference proteome</keyword>
<keyword evidence="1" id="KW-0677">Repeat</keyword>
<keyword evidence="2" id="KW-0802">TPR repeat</keyword>
<accession>A0ABV7VBN8</accession>
<dbReference type="InterPro" id="IPR051012">
    <property type="entry name" value="CellSynth/LPSAsmb/PSIAsmb"/>
</dbReference>
<organism evidence="3 4">
    <name type="scientific">Ferrovibrio xuzhouensis</name>
    <dbReference type="NCBI Taxonomy" id="1576914"/>
    <lineage>
        <taxon>Bacteria</taxon>
        <taxon>Pseudomonadati</taxon>
        <taxon>Pseudomonadota</taxon>
        <taxon>Alphaproteobacteria</taxon>
        <taxon>Rhodospirillales</taxon>
        <taxon>Rhodospirillaceae</taxon>
        <taxon>Ferrovibrio</taxon>
    </lineage>
</organism>
<reference evidence="4" key="1">
    <citation type="journal article" date="2019" name="Int. J. Syst. Evol. Microbiol.">
        <title>The Global Catalogue of Microorganisms (GCM) 10K type strain sequencing project: providing services to taxonomists for standard genome sequencing and annotation.</title>
        <authorList>
            <consortium name="The Broad Institute Genomics Platform"/>
            <consortium name="The Broad Institute Genome Sequencing Center for Infectious Disease"/>
            <person name="Wu L."/>
            <person name="Ma J."/>
        </authorList>
    </citation>
    <scope>NUCLEOTIDE SEQUENCE [LARGE SCALE GENOMIC DNA]</scope>
    <source>
        <strain evidence="4">KCTC 42182</strain>
    </source>
</reference>
<evidence type="ECO:0000313" key="3">
    <source>
        <dbReference type="EMBL" id="MFC3674846.1"/>
    </source>
</evidence>
<sequence>MKLNLLLVVVIALAALAASIAVVPRRAEQALMMMRSGNFDGAQTLLEENIADGNLKAGTIRPLVDLYLENGTPERAIDALELFVGKRPDDPKALRLLADLQHQVDRFGDEEKTRKALYAVTGDIDTLHDYFDLAIFRDDRTARRWALTELVRTGKAEAEDYIQLARYQGIDGKADQALDTLDTLARSQPREVDDGFVDLYTVIAGTTYAARLQATLLDWLRKGSDADSDNVEAVLSAIVRRNGSAAALAVIAAADREPALARRHAEAFAAVEAANGRSDAALARLTGRDNTAPLPPNGRRLLFELALDAGRFDLAVATFDTMTDRRIADAVAILDAAPEKQKVSLAARLRGDLSEAAMAAQPLLAARFALAESNKTAAKSWLAQVREAGLGFEDRVLLGQVLLQLGDNSRGLAVMAALAGDPRLPPENFSDLAEAYTQLKRQGEGAALLAAVRAKRPRLAPLDAAWARLAAASGDAGAVADWISQAAPRDAALLTDLYYIGSDAAHWPLALAAVQRLSALQPTPDHAALQARALLALNRPKEALPLLAGLPPETPDATELALEAARQTGADVAAIALAALNRPGLTPAGRHAIIGTLTDSRLRLVGNTAAIATATEQDLDAGNLSGDDARARLELLTRLAPAKALPRWQALAAAGDPAAGDATLDLLLKLGRRDEAVTLLASRMEHARDRKQAEADLYALIDIGGDKRALPYLKQAATRWGGDWQSSYEAALEKLGRRDELIADITRTAGNDRTPVTERRAAAFRLLELGAKAPAEETFRQLAEREGPDGDDTQQLLYLWGPRPGAAGLDWLERRARAANDGEQRQWLQLLLDHGGGDRVAALLGHDDSILRQPARLDLLVDYLAGQQKTREAEDWLLRAGKAARQDGGRLAALLGRAEDLGLPHAVAGLARDLATADPNDREAIRRLALAAYGGGRRSEALKLYARYLAGGPADWQSHYNYGELLLAGQKRSEAADQYRAALAIIDRQHRPSDAAVRARPFLLGRLGRTGEMDRTIAGLLKTRPDDTGLRTDLAGLLIDLGRLDEAERIINP</sequence>
<dbReference type="RefSeq" id="WP_379722360.1">
    <property type="nucleotide sequence ID" value="NZ_JBHRYJ010000001.1"/>
</dbReference>
<evidence type="ECO:0000256" key="1">
    <source>
        <dbReference type="ARBA" id="ARBA00022737"/>
    </source>
</evidence>
<proteinExistence type="predicted"/>
<dbReference type="SUPFAM" id="SSF48452">
    <property type="entry name" value="TPR-like"/>
    <property type="match status" value="2"/>
</dbReference>
<comment type="caution">
    <text evidence="3">The sequence shown here is derived from an EMBL/GenBank/DDBJ whole genome shotgun (WGS) entry which is preliminary data.</text>
</comment>
<evidence type="ECO:0000313" key="4">
    <source>
        <dbReference type="Proteomes" id="UP001595711"/>
    </source>
</evidence>
<evidence type="ECO:0008006" key="5">
    <source>
        <dbReference type="Google" id="ProtNLM"/>
    </source>
</evidence>
<dbReference type="Proteomes" id="UP001595711">
    <property type="component" value="Unassembled WGS sequence"/>
</dbReference>
<protein>
    <recommendedName>
        <fullName evidence="5">Tetratricopeptide repeat protein</fullName>
    </recommendedName>
</protein>
<evidence type="ECO:0000256" key="2">
    <source>
        <dbReference type="ARBA" id="ARBA00022803"/>
    </source>
</evidence>
<name>A0ABV7VBN8_9PROT</name>
<dbReference type="Gene3D" id="1.25.40.10">
    <property type="entry name" value="Tetratricopeptide repeat domain"/>
    <property type="match status" value="2"/>
</dbReference>
<dbReference type="InterPro" id="IPR011990">
    <property type="entry name" value="TPR-like_helical_dom_sf"/>
</dbReference>
<gene>
    <name evidence="3" type="ORF">ACFOOQ_04770</name>
</gene>
<dbReference type="PANTHER" id="PTHR45586">
    <property type="entry name" value="TPR REPEAT-CONTAINING PROTEIN PA4667"/>
    <property type="match status" value="1"/>
</dbReference>
<dbReference type="EMBL" id="JBHRYJ010000001">
    <property type="protein sequence ID" value="MFC3674846.1"/>
    <property type="molecule type" value="Genomic_DNA"/>
</dbReference>
<dbReference type="PANTHER" id="PTHR45586:SF1">
    <property type="entry name" value="LIPOPOLYSACCHARIDE ASSEMBLY PROTEIN B"/>
    <property type="match status" value="1"/>
</dbReference>